<sequence>MSCRLPWYSYFVLFPYQTSFFAASDNPFGIGPRIDGSIVLSGITEPATILFPVIKNIVSLHPTLKRHKMKI</sequence>
<evidence type="ECO:0000313" key="1">
    <source>
        <dbReference type="EMBL" id="OLY85382.1"/>
    </source>
</evidence>
<reference evidence="1 2" key="1">
    <citation type="journal article" date="2016" name="Mol. Biol. Evol.">
        <title>Genome-Wide Survey of Gut Fungi (Harpellales) Reveals the First Horizontally Transferred Ubiquitin Gene from a Mosquito Host.</title>
        <authorList>
            <person name="Wang Y."/>
            <person name="White M.M."/>
            <person name="Kvist S."/>
            <person name="Moncalvo J.M."/>
        </authorList>
    </citation>
    <scope>NUCLEOTIDE SEQUENCE [LARGE SCALE GENOMIC DNA]</scope>
    <source>
        <strain evidence="1 2">ALG-7-W6</strain>
    </source>
</reference>
<evidence type="ECO:0000313" key="2">
    <source>
        <dbReference type="Proteomes" id="UP000187455"/>
    </source>
</evidence>
<gene>
    <name evidence="1" type="ORF">AYI68_g428</name>
</gene>
<dbReference type="AlphaFoldDB" id="A0A1R0H842"/>
<keyword evidence="2" id="KW-1185">Reference proteome</keyword>
<organism evidence="1 2">
    <name type="scientific">Smittium mucronatum</name>
    <dbReference type="NCBI Taxonomy" id="133383"/>
    <lineage>
        <taxon>Eukaryota</taxon>
        <taxon>Fungi</taxon>
        <taxon>Fungi incertae sedis</taxon>
        <taxon>Zoopagomycota</taxon>
        <taxon>Kickxellomycotina</taxon>
        <taxon>Harpellomycetes</taxon>
        <taxon>Harpellales</taxon>
        <taxon>Legeriomycetaceae</taxon>
        <taxon>Smittium</taxon>
    </lineage>
</organism>
<dbReference type="EMBL" id="LSSL01000123">
    <property type="protein sequence ID" value="OLY85382.1"/>
    <property type="molecule type" value="Genomic_DNA"/>
</dbReference>
<dbReference type="Proteomes" id="UP000187455">
    <property type="component" value="Unassembled WGS sequence"/>
</dbReference>
<proteinExistence type="predicted"/>
<accession>A0A1R0H842</accession>
<comment type="caution">
    <text evidence="1">The sequence shown here is derived from an EMBL/GenBank/DDBJ whole genome shotgun (WGS) entry which is preliminary data.</text>
</comment>
<name>A0A1R0H842_9FUNG</name>
<protein>
    <submittedName>
        <fullName evidence="1">Uncharacterized protein</fullName>
    </submittedName>
</protein>